<keyword evidence="6" id="KW-1185">Reference proteome</keyword>
<dbReference type="RefSeq" id="WP_216568086.1">
    <property type="nucleotide sequence ID" value="NZ_JAHLOQ010000001.1"/>
</dbReference>
<evidence type="ECO:0000259" key="4">
    <source>
        <dbReference type="SMART" id="SM00479"/>
    </source>
</evidence>
<dbReference type="PANTHER" id="PTHR23044">
    <property type="entry name" value="3'-5' EXONUCLEASE ERI1-RELATED"/>
    <property type="match status" value="1"/>
</dbReference>
<dbReference type="InterPro" id="IPR013520">
    <property type="entry name" value="Ribonucl_H"/>
</dbReference>
<proteinExistence type="predicted"/>
<keyword evidence="1" id="KW-0540">Nuclease</keyword>
<evidence type="ECO:0000256" key="3">
    <source>
        <dbReference type="ARBA" id="ARBA00022839"/>
    </source>
</evidence>
<dbReference type="GO" id="GO:0004527">
    <property type="term" value="F:exonuclease activity"/>
    <property type="evidence" value="ECO:0007669"/>
    <property type="project" value="UniProtKB-KW"/>
</dbReference>
<dbReference type="SMART" id="SM00479">
    <property type="entry name" value="EXOIII"/>
    <property type="match status" value="1"/>
</dbReference>
<reference evidence="5 6" key="1">
    <citation type="submission" date="2021-06" db="EMBL/GenBank/DDBJ databases">
        <authorList>
            <person name="Sun Q."/>
            <person name="Li D."/>
        </authorList>
    </citation>
    <scope>NUCLEOTIDE SEQUENCE [LARGE SCALE GENOMIC DNA]</scope>
    <source>
        <strain evidence="5 6">N19</strain>
    </source>
</reference>
<keyword evidence="2" id="KW-0378">Hydrolase</keyword>
<dbReference type="Pfam" id="PF00929">
    <property type="entry name" value="RNase_T"/>
    <property type="match status" value="1"/>
</dbReference>
<dbReference type="InterPro" id="IPR047201">
    <property type="entry name" value="ERI-1_3'hExo-like"/>
</dbReference>
<evidence type="ECO:0000256" key="2">
    <source>
        <dbReference type="ARBA" id="ARBA00022801"/>
    </source>
</evidence>
<evidence type="ECO:0000313" key="5">
    <source>
        <dbReference type="EMBL" id="MBU5334918.1"/>
    </source>
</evidence>
<gene>
    <name evidence="5" type="ORF">KQI20_00570</name>
</gene>
<organism evidence="5 6">
    <name type="scientific">Intestinibacter bartlettii</name>
    <dbReference type="NCBI Taxonomy" id="261299"/>
    <lineage>
        <taxon>Bacteria</taxon>
        <taxon>Bacillati</taxon>
        <taxon>Bacillota</taxon>
        <taxon>Clostridia</taxon>
        <taxon>Peptostreptococcales</taxon>
        <taxon>Peptostreptococcaceae</taxon>
        <taxon>Intestinibacter</taxon>
    </lineage>
</organism>
<name>A0ABS6DSV4_9FIRM</name>
<protein>
    <submittedName>
        <fullName evidence="5">Exonuclease domain-containing protein</fullName>
    </submittedName>
</protein>
<evidence type="ECO:0000313" key="6">
    <source>
        <dbReference type="Proteomes" id="UP001196301"/>
    </source>
</evidence>
<dbReference type="PANTHER" id="PTHR23044:SF61">
    <property type="entry name" value="3'-5' EXORIBONUCLEASE 1-RELATED"/>
    <property type="match status" value="1"/>
</dbReference>
<feature type="domain" description="Exonuclease" evidence="4">
    <location>
        <begin position="2"/>
        <end position="188"/>
    </location>
</feature>
<accession>A0ABS6DSV4</accession>
<keyword evidence="3 5" id="KW-0269">Exonuclease</keyword>
<dbReference type="InterPro" id="IPR051274">
    <property type="entry name" value="3-5_Exoribonuclease"/>
</dbReference>
<comment type="caution">
    <text evidence="5">The sequence shown here is derived from an EMBL/GenBank/DDBJ whole genome shotgun (WGS) entry which is preliminary data.</text>
</comment>
<dbReference type="EMBL" id="JAHLOQ010000001">
    <property type="protein sequence ID" value="MBU5334918.1"/>
    <property type="molecule type" value="Genomic_DNA"/>
</dbReference>
<evidence type="ECO:0000256" key="1">
    <source>
        <dbReference type="ARBA" id="ARBA00022722"/>
    </source>
</evidence>
<dbReference type="CDD" id="cd06133">
    <property type="entry name" value="ERI-1_3'hExo_like"/>
    <property type="match status" value="1"/>
</dbReference>
<dbReference type="Proteomes" id="UP001196301">
    <property type="component" value="Unassembled WGS sequence"/>
</dbReference>
<sequence>MNYIIFDLEFNQGFDRVNNKTVSNAKCPFEIIQIGAIKLDSNLNILDTFASYIKSEIYKDIHPFVKKMTGITNSDLKNAPSFKDVYRDFLQFIGSENAIFGTWGTNDLKELHRNILFYNLSLENIPTMYINIQQHASSFFNNPVGKCIGLQNAISILDLEQDKQYHNALNDAYYTALVFQKINNKNIKAETYTYNLSKKEKQKQKLKIDYDKLFAEFKTMLKRDLTKEEKKVINMAYNMGRKNKFLLNTKNNKSN</sequence>